<protein>
    <recommendedName>
        <fullName evidence="4">Enoyl-CoA hydratase</fullName>
    </recommendedName>
</protein>
<name>A0A2N3MY46_9PEZI</name>
<evidence type="ECO:0000313" key="2">
    <source>
        <dbReference type="EMBL" id="PKS05092.1"/>
    </source>
</evidence>
<keyword evidence="3" id="KW-1185">Reference proteome</keyword>
<dbReference type="PANTHER" id="PTHR42964">
    <property type="entry name" value="ENOYL-COA HYDRATASE"/>
    <property type="match status" value="1"/>
</dbReference>
<dbReference type="EMBL" id="NLAX01001623">
    <property type="protein sequence ID" value="PKS05092.1"/>
    <property type="molecule type" value="Genomic_DNA"/>
</dbReference>
<evidence type="ECO:0000256" key="1">
    <source>
        <dbReference type="ARBA" id="ARBA00005254"/>
    </source>
</evidence>
<comment type="caution">
    <text evidence="2">The sequence shown here is derived from an EMBL/GenBank/DDBJ whole genome shotgun (WGS) entry which is preliminary data.</text>
</comment>
<dbReference type="InterPro" id="IPR029045">
    <property type="entry name" value="ClpP/crotonase-like_dom_sf"/>
</dbReference>
<proteinExistence type="inferred from homology"/>
<evidence type="ECO:0000313" key="3">
    <source>
        <dbReference type="Proteomes" id="UP000233524"/>
    </source>
</evidence>
<dbReference type="OrthoDB" id="10253869at2759"/>
<dbReference type="STRING" id="41688.A0A2N3MY46"/>
<dbReference type="SUPFAM" id="SSF52096">
    <property type="entry name" value="ClpP/crotonase"/>
    <property type="match status" value="1"/>
</dbReference>
<dbReference type="PANTHER" id="PTHR42964:SF1">
    <property type="entry name" value="POLYKETIDE BIOSYNTHESIS ENOYL-COA HYDRATASE PKSH-RELATED"/>
    <property type="match status" value="1"/>
</dbReference>
<dbReference type="InterPro" id="IPR001753">
    <property type="entry name" value="Enoyl-CoA_hydra/iso"/>
</dbReference>
<accession>A0A2N3MY46</accession>
<dbReference type="Proteomes" id="UP000233524">
    <property type="component" value="Unassembled WGS sequence"/>
</dbReference>
<dbReference type="CDD" id="cd06558">
    <property type="entry name" value="crotonase-like"/>
    <property type="match status" value="1"/>
</dbReference>
<dbReference type="Gene3D" id="3.90.226.10">
    <property type="entry name" value="2-enoyl-CoA Hydratase, Chain A, domain 1"/>
    <property type="match status" value="1"/>
</dbReference>
<dbReference type="Pfam" id="PF00378">
    <property type="entry name" value="ECH_1"/>
    <property type="match status" value="1"/>
</dbReference>
<evidence type="ECO:0008006" key="4">
    <source>
        <dbReference type="Google" id="ProtNLM"/>
    </source>
</evidence>
<dbReference type="VEuPathDB" id="FungiDB:jhhlp_008459"/>
<dbReference type="InterPro" id="IPR051683">
    <property type="entry name" value="Enoyl-CoA_Hydratase/Isomerase"/>
</dbReference>
<gene>
    <name evidence="2" type="ORF">jhhlp_008459</name>
</gene>
<dbReference type="AlphaFoldDB" id="A0A2N3MY46"/>
<organism evidence="2 3">
    <name type="scientific">Lomentospora prolificans</name>
    <dbReference type="NCBI Taxonomy" id="41688"/>
    <lineage>
        <taxon>Eukaryota</taxon>
        <taxon>Fungi</taxon>
        <taxon>Dikarya</taxon>
        <taxon>Ascomycota</taxon>
        <taxon>Pezizomycotina</taxon>
        <taxon>Sordariomycetes</taxon>
        <taxon>Hypocreomycetidae</taxon>
        <taxon>Microascales</taxon>
        <taxon>Microascaceae</taxon>
        <taxon>Lomentospora</taxon>
    </lineage>
</organism>
<dbReference type="InParanoid" id="A0A2N3MY46"/>
<comment type="similarity">
    <text evidence="1">Belongs to the enoyl-CoA hydratase/isomerase family.</text>
</comment>
<sequence>MAPTPTQPGQWFHDTALQPSPSKEYCIYRKRAAVKIELTRPANRNALTSSMVDELKALYDRLARDASVFRIYLTGQGKVFCAGMDLGASGSATSANEQQHISGLEKFQGLLRAIEKAPQVTVALINGPCYGGGNGLAFANDIRVSTREATFNLTEVRLGLSPCAISPVLAREWGVPLLRSAMLTATPVTAARLHVTGAIFALADDNEQLQGQASLRLEDALEACAPGASAVCKELAEVAWSSPGGAAQNEVVRRRYLEMMGPSREARFGIGQFRQGVRKVDWMEMDGGKDSKL</sequence>
<reference evidence="2 3" key="1">
    <citation type="journal article" date="2017" name="G3 (Bethesda)">
        <title>First Draft Genome Sequence of the Pathogenic Fungus Lomentospora prolificans (Formerly Scedosporium prolificans).</title>
        <authorList>
            <person name="Luo R."/>
            <person name="Zimin A."/>
            <person name="Workman R."/>
            <person name="Fan Y."/>
            <person name="Pertea G."/>
            <person name="Grossman N."/>
            <person name="Wear M.P."/>
            <person name="Jia B."/>
            <person name="Miller H."/>
            <person name="Casadevall A."/>
            <person name="Timp W."/>
            <person name="Zhang S.X."/>
            <person name="Salzberg S.L."/>
        </authorList>
    </citation>
    <scope>NUCLEOTIDE SEQUENCE [LARGE SCALE GENOMIC DNA]</scope>
    <source>
        <strain evidence="2 3">JHH-5317</strain>
    </source>
</reference>